<comment type="subcellular location">
    <subcellularLocation>
        <location evidence="3">Secreted</location>
        <location evidence="3">Extracellular space</location>
    </subcellularLocation>
</comment>
<dbReference type="PROSITE" id="PS00138">
    <property type="entry name" value="SUBTILASE_SER"/>
    <property type="match status" value="1"/>
</dbReference>
<dbReference type="GO" id="GO:0004252">
    <property type="term" value="F:serine-type endopeptidase activity"/>
    <property type="evidence" value="ECO:0007669"/>
    <property type="project" value="UniProtKB-UniRule"/>
</dbReference>
<keyword evidence="14" id="KW-0106">Calcium</keyword>
<keyword evidence="12" id="KW-0865">Zymogen</keyword>
<dbReference type="SUPFAM" id="SSF52743">
    <property type="entry name" value="Subtilisin-like"/>
    <property type="match status" value="1"/>
</dbReference>
<dbReference type="InterPro" id="IPR030400">
    <property type="entry name" value="Sedolisin_dom"/>
</dbReference>
<evidence type="ECO:0000256" key="9">
    <source>
        <dbReference type="ARBA" id="ARBA00022801"/>
    </source>
</evidence>
<dbReference type="PANTHER" id="PTHR14218:SF15">
    <property type="entry name" value="TRIPEPTIDYL-PEPTIDASE 1"/>
    <property type="match status" value="1"/>
</dbReference>
<dbReference type="Gene3D" id="3.40.50.200">
    <property type="entry name" value="Peptidase S8/S53 domain"/>
    <property type="match status" value="1"/>
</dbReference>
<dbReference type="EC" id="3.4.14.10" evidence="4"/>
<keyword evidence="5" id="KW-0964">Secreted</keyword>
<sequence length="416" mass="43632">MPSRCIVSALPPQGDGRNRDADDWYSLPAILHEHVQTVAPTTYFGFPRPLRRTSRVRPNGPTLPEGDLEFQKALAKVVRLLTTITPSCLRALYNTATYFANHADLTTFMSRFRSDATSAAFTVVQVNGGGNDQTNPGVEANLDIQYGEAISFPTPNIYYSTGGSPPFIPDSFTPTNTNEPYLDWLNFLLAQTTIPQTISTSYDYATSVCNLFAQLGTMGSTVLFSSGDSGVGGGSCTTNDGTNRVQFIPNFPASCMPFVTTVGGTTRVSPEVAASFSGGGFSNYFARPATRTPSIGTKNAGLFNTAGRAYPDISAQAENFQIIVGGSVTGVDGTSCSSPTAAGVISLLNDFLIAQGKPSLGFLNPLIYGAGATGFNDIVSGSNPGCGTSGFSAVSGWDPVTGLGTPDFAKLQTIVG</sequence>
<dbReference type="FunFam" id="3.40.50.200:FF:000015">
    <property type="entry name" value="Tripeptidyl peptidase A"/>
    <property type="match status" value="1"/>
</dbReference>
<keyword evidence="10 14" id="KW-0720">Serine protease</keyword>
<comment type="caution">
    <text evidence="16">The sequence shown here is derived from an EMBL/GenBank/DDBJ whole genome shotgun (WGS) entry which is preliminary data.</text>
</comment>
<evidence type="ECO:0000256" key="1">
    <source>
        <dbReference type="ARBA" id="ARBA00001910"/>
    </source>
</evidence>
<reference evidence="16" key="1">
    <citation type="journal article" date="2022" name="New Phytol.">
        <title>Evolutionary transition to the ectomycorrhizal habit in the genomes of a hyperdiverse lineage of mushroom-forming fungi.</title>
        <authorList>
            <person name="Looney B."/>
            <person name="Miyauchi S."/>
            <person name="Morin E."/>
            <person name="Drula E."/>
            <person name="Courty P.E."/>
            <person name="Kohler A."/>
            <person name="Kuo A."/>
            <person name="LaButti K."/>
            <person name="Pangilinan J."/>
            <person name="Lipzen A."/>
            <person name="Riley R."/>
            <person name="Andreopoulos W."/>
            <person name="He G."/>
            <person name="Johnson J."/>
            <person name="Nolan M."/>
            <person name="Tritt A."/>
            <person name="Barry K.W."/>
            <person name="Grigoriev I.V."/>
            <person name="Nagy L.G."/>
            <person name="Hibbett D."/>
            <person name="Henrissat B."/>
            <person name="Matheny P.B."/>
            <person name="Labbe J."/>
            <person name="Martin F.M."/>
        </authorList>
    </citation>
    <scope>NUCLEOTIDE SEQUENCE</scope>
    <source>
        <strain evidence="16">BPL690</strain>
    </source>
</reference>
<dbReference type="CDD" id="cd04056">
    <property type="entry name" value="Peptidases_S53"/>
    <property type="match status" value="1"/>
</dbReference>
<dbReference type="Proteomes" id="UP001203297">
    <property type="component" value="Unassembled WGS sequence"/>
</dbReference>
<dbReference type="GO" id="GO:0008240">
    <property type="term" value="F:tripeptidyl-peptidase activity"/>
    <property type="evidence" value="ECO:0007669"/>
    <property type="project" value="UniProtKB-EC"/>
</dbReference>
<keyword evidence="17" id="KW-1185">Reference proteome</keyword>
<evidence type="ECO:0000259" key="15">
    <source>
        <dbReference type="PROSITE" id="PS51695"/>
    </source>
</evidence>
<evidence type="ECO:0000256" key="13">
    <source>
        <dbReference type="ARBA" id="ARBA00023180"/>
    </source>
</evidence>
<keyword evidence="8" id="KW-0732">Signal</keyword>
<accession>A0AAD4QRJ8</accession>
<keyword evidence="11" id="KW-0843">Virulence</keyword>
<feature type="binding site" evidence="14">
    <location>
        <position position="378"/>
    </location>
    <ligand>
        <name>Ca(2+)</name>
        <dbReference type="ChEBI" id="CHEBI:29108"/>
    </ligand>
</feature>
<keyword evidence="9 14" id="KW-0378">Hydrolase</keyword>
<evidence type="ECO:0000256" key="5">
    <source>
        <dbReference type="ARBA" id="ARBA00022525"/>
    </source>
</evidence>
<feature type="active site" description="Charge relay system" evidence="14">
    <location>
        <position position="143"/>
    </location>
</feature>
<evidence type="ECO:0000313" key="16">
    <source>
        <dbReference type="EMBL" id="KAI0306134.1"/>
    </source>
</evidence>
<feature type="binding site" evidence="14">
    <location>
        <position position="398"/>
    </location>
    <ligand>
        <name>Ca(2+)</name>
        <dbReference type="ChEBI" id="CHEBI:29108"/>
    </ligand>
</feature>
<dbReference type="AlphaFoldDB" id="A0AAD4QRJ8"/>
<dbReference type="InterPro" id="IPR023828">
    <property type="entry name" value="Peptidase_S8_Ser-AS"/>
</dbReference>
<organism evidence="16 17">
    <name type="scientific">Multifurca ochricompacta</name>
    <dbReference type="NCBI Taxonomy" id="376703"/>
    <lineage>
        <taxon>Eukaryota</taxon>
        <taxon>Fungi</taxon>
        <taxon>Dikarya</taxon>
        <taxon>Basidiomycota</taxon>
        <taxon>Agaricomycotina</taxon>
        <taxon>Agaricomycetes</taxon>
        <taxon>Russulales</taxon>
        <taxon>Russulaceae</taxon>
        <taxon>Multifurca</taxon>
    </lineage>
</organism>
<dbReference type="InterPro" id="IPR036852">
    <property type="entry name" value="Peptidase_S8/S53_dom_sf"/>
</dbReference>
<dbReference type="InterPro" id="IPR050819">
    <property type="entry name" value="Tripeptidyl-peptidase_I"/>
</dbReference>
<feature type="active site" description="Charge relay system" evidence="14">
    <location>
        <position position="335"/>
    </location>
</feature>
<gene>
    <name evidence="16" type="ORF">B0F90DRAFT_1696276</name>
</gene>
<keyword evidence="7 14" id="KW-0479">Metal-binding</keyword>
<dbReference type="GO" id="GO:0005576">
    <property type="term" value="C:extracellular region"/>
    <property type="evidence" value="ECO:0007669"/>
    <property type="project" value="UniProtKB-SubCell"/>
</dbReference>
<protein>
    <recommendedName>
        <fullName evidence="4">tripeptidyl-peptidase II</fullName>
        <ecNumber evidence="4">3.4.14.10</ecNumber>
    </recommendedName>
</protein>
<name>A0AAD4QRJ8_9AGAM</name>
<comment type="function">
    <text evidence="2">Secreted tripeptidyl-peptidase which degrades proteins at acidic pHs and is involved in virulence.</text>
</comment>
<keyword evidence="13" id="KW-0325">Glycoprotein</keyword>
<evidence type="ECO:0000256" key="2">
    <source>
        <dbReference type="ARBA" id="ARBA00002451"/>
    </source>
</evidence>
<evidence type="ECO:0000256" key="4">
    <source>
        <dbReference type="ARBA" id="ARBA00012462"/>
    </source>
</evidence>
<evidence type="ECO:0000256" key="7">
    <source>
        <dbReference type="ARBA" id="ARBA00022723"/>
    </source>
</evidence>
<dbReference type="PROSITE" id="PS51695">
    <property type="entry name" value="SEDOLISIN"/>
    <property type="match status" value="1"/>
</dbReference>
<proteinExistence type="predicted"/>
<feature type="binding site" evidence="14">
    <location>
        <position position="396"/>
    </location>
    <ligand>
        <name>Ca(2+)</name>
        <dbReference type="ChEBI" id="CHEBI:29108"/>
    </ligand>
</feature>
<evidence type="ECO:0000256" key="12">
    <source>
        <dbReference type="ARBA" id="ARBA00023145"/>
    </source>
</evidence>
<comment type="catalytic activity">
    <reaction evidence="1">
        <text>Release of an N-terminal tripeptide from a polypeptide.</text>
        <dbReference type="EC" id="3.4.14.10"/>
    </reaction>
</comment>
<evidence type="ECO:0000256" key="10">
    <source>
        <dbReference type="ARBA" id="ARBA00022825"/>
    </source>
</evidence>
<evidence type="ECO:0000256" key="14">
    <source>
        <dbReference type="PROSITE-ProRule" id="PRU01032"/>
    </source>
</evidence>
<evidence type="ECO:0000313" key="17">
    <source>
        <dbReference type="Proteomes" id="UP001203297"/>
    </source>
</evidence>
<evidence type="ECO:0000256" key="3">
    <source>
        <dbReference type="ARBA" id="ARBA00004239"/>
    </source>
</evidence>
<dbReference type="GO" id="GO:0046872">
    <property type="term" value="F:metal ion binding"/>
    <property type="evidence" value="ECO:0007669"/>
    <property type="project" value="UniProtKB-UniRule"/>
</dbReference>
<evidence type="ECO:0000256" key="11">
    <source>
        <dbReference type="ARBA" id="ARBA00023026"/>
    </source>
</evidence>
<feature type="domain" description="Peptidase S53" evidence="15">
    <location>
        <begin position="61"/>
        <end position="416"/>
    </location>
</feature>
<keyword evidence="6 14" id="KW-0645">Protease</keyword>
<feature type="binding site" evidence="14">
    <location>
        <position position="377"/>
    </location>
    <ligand>
        <name>Ca(2+)</name>
        <dbReference type="ChEBI" id="CHEBI:29108"/>
    </ligand>
</feature>
<feature type="active site" description="Charge relay system" evidence="14">
    <location>
        <position position="139"/>
    </location>
</feature>
<dbReference type="GO" id="GO:0006508">
    <property type="term" value="P:proteolysis"/>
    <property type="evidence" value="ECO:0007669"/>
    <property type="project" value="UniProtKB-KW"/>
</dbReference>
<dbReference type="PANTHER" id="PTHR14218">
    <property type="entry name" value="PROTEASE S8 TRIPEPTIDYL PEPTIDASE I CLN2"/>
    <property type="match status" value="1"/>
</dbReference>
<comment type="cofactor">
    <cofactor evidence="14">
        <name>Ca(2+)</name>
        <dbReference type="ChEBI" id="CHEBI:29108"/>
    </cofactor>
    <text evidence="14">Binds 1 Ca(2+) ion per subunit.</text>
</comment>
<evidence type="ECO:0000256" key="6">
    <source>
        <dbReference type="ARBA" id="ARBA00022670"/>
    </source>
</evidence>
<evidence type="ECO:0000256" key="8">
    <source>
        <dbReference type="ARBA" id="ARBA00022729"/>
    </source>
</evidence>
<dbReference type="EMBL" id="WTXG01000004">
    <property type="protein sequence ID" value="KAI0306134.1"/>
    <property type="molecule type" value="Genomic_DNA"/>
</dbReference>